<keyword evidence="2" id="KW-1185">Reference proteome</keyword>
<dbReference type="AlphaFoldDB" id="A0A9P5P9Q6"/>
<name>A0A9P5P9Q6_9AGAR</name>
<accession>A0A9P5P9Q6</accession>
<evidence type="ECO:0000313" key="2">
    <source>
        <dbReference type="Proteomes" id="UP000772434"/>
    </source>
</evidence>
<organism evidence="1 2">
    <name type="scientific">Rhodocollybia butyracea</name>
    <dbReference type="NCBI Taxonomy" id="206335"/>
    <lineage>
        <taxon>Eukaryota</taxon>
        <taxon>Fungi</taxon>
        <taxon>Dikarya</taxon>
        <taxon>Basidiomycota</taxon>
        <taxon>Agaricomycotina</taxon>
        <taxon>Agaricomycetes</taxon>
        <taxon>Agaricomycetidae</taxon>
        <taxon>Agaricales</taxon>
        <taxon>Marasmiineae</taxon>
        <taxon>Omphalotaceae</taxon>
        <taxon>Rhodocollybia</taxon>
    </lineage>
</organism>
<comment type="caution">
    <text evidence="1">The sequence shown here is derived from an EMBL/GenBank/DDBJ whole genome shotgun (WGS) entry which is preliminary data.</text>
</comment>
<sequence>MSSSNTFSGDITAVVNASMHGTALGSSNDAVSRDAIEEENSKSRAAALMKAFKDYKELHDSCPPSQSMVTKFPHAVEITDHVKAAIGGDVDQQLIPPFGTKGFQQLNAFIIFQAYQIEGTDWIVNVYAYRHAESNNVTVIVIHSGRTSDGQDFGYYTTPATPNNFYYPDSLDSKVGTDMYSYHIDDERTFNMIGPDGKNPIVVQTVYKEKFIAPAMYFLHSAGMVIYFWTDTTEIHGMTVFDASFEVGTSFFIEFLSATDPDTVHSGKVEIKV</sequence>
<reference evidence="1" key="1">
    <citation type="submission" date="2020-11" db="EMBL/GenBank/DDBJ databases">
        <authorList>
            <consortium name="DOE Joint Genome Institute"/>
            <person name="Ahrendt S."/>
            <person name="Riley R."/>
            <person name="Andreopoulos W."/>
            <person name="Labutti K."/>
            <person name="Pangilinan J."/>
            <person name="Ruiz-Duenas F.J."/>
            <person name="Barrasa J.M."/>
            <person name="Sanchez-Garcia M."/>
            <person name="Camarero S."/>
            <person name="Miyauchi S."/>
            <person name="Serrano A."/>
            <person name="Linde D."/>
            <person name="Babiker R."/>
            <person name="Drula E."/>
            <person name="Ayuso-Fernandez I."/>
            <person name="Pacheco R."/>
            <person name="Padilla G."/>
            <person name="Ferreira P."/>
            <person name="Barriuso J."/>
            <person name="Kellner H."/>
            <person name="Castanera R."/>
            <person name="Alfaro M."/>
            <person name="Ramirez L."/>
            <person name="Pisabarro A.G."/>
            <person name="Kuo A."/>
            <person name="Tritt A."/>
            <person name="Lipzen A."/>
            <person name="He G."/>
            <person name="Yan M."/>
            <person name="Ng V."/>
            <person name="Cullen D."/>
            <person name="Martin F."/>
            <person name="Rosso M.-N."/>
            <person name="Henrissat B."/>
            <person name="Hibbett D."/>
            <person name="Martinez A.T."/>
            <person name="Grigoriev I.V."/>
        </authorList>
    </citation>
    <scope>NUCLEOTIDE SEQUENCE</scope>
    <source>
        <strain evidence="1">AH 40177</strain>
    </source>
</reference>
<dbReference type="EMBL" id="JADNRY010000306">
    <property type="protein sequence ID" value="KAF9059366.1"/>
    <property type="molecule type" value="Genomic_DNA"/>
</dbReference>
<proteinExistence type="predicted"/>
<evidence type="ECO:0000313" key="1">
    <source>
        <dbReference type="EMBL" id="KAF9059366.1"/>
    </source>
</evidence>
<gene>
    <name evidence="1" type="ORF">BDP27DRAFT_1431464</name>
</gene>
<dbReference type="Proteomes" id="UP000772434">
    <property type="component" value="Unassembled WGS sequence"/>
</dbReference>
<dbReference type="OrthoDB" id="3003360at2759"/>
<protein>
    <submittedName>
        <fullName evidence="1">Uncharacterized protein</fullName>
    </submittedName>
</protein>